<proteinExistence type="predicted"/>
<evidence type="ECO:0000256" key="1">
    <source>
        <dbReference type="SAM" id="Coils"/>
    </source>
</evidence>
<organism evidence="2 3">
    <name type="scientific">Candidatus Lokiarchaeum ossiferum</name>
    <dbReference type="NCBI Taxonomy" id="2951803"/>
    <lineage>
        <taxon>Archaea</taxon>
        <taxon>Promethearchaeati</taxon>
        <taxon>Promethearchaeota</taxon>
        <taxon>Promethearchaeia</taxon>
        <taxon>Promethearchaeales</taxon>
        <taxon>Promethearchaeaceae</taxon>
        <taxon>Candidatus Lokiarchaeum</taxon>
    </lineage>
</organism>
<reference evidence="2" key="1">
    <citation type="submission" date="2022-09" db="EMBL/GenBank/DDBJ databases">
        <title>Actin cytoskeleton and complex cell architecture in an #Asgard archaeon.</title>
        <authorList>
            <person name="Ponce Toledo R.I."/>
            <person name="Schleper C."/>
            <person name="Rodrigues Oliveira T."/>
            <person name="Wollweber F."/>
            <person name="Xu J."/>
            <person name="Rittmann S."/>
            <person name="Klingl A."/>
            <person name="Pilhofer M."/>
        </authorList>
    </citation>
    <scope>NUCLEOTIDE SEQUENCE</scope>
    <source>
        <strain evidence="2">B-35</strain>
    </source>
</reference>
<accession>A0ABY6HW32</accession>
<gene>
    <name evidence="2" type="ORF">NEF87_003838</name>
</gene>
<evidence type="ECO:0000313" key="2">
    <source>
        <dbReference type="EMBL" id="UYP47553.1"/>
    </source>
</evidence>
<sequence>MFSFIVLGDSAAAVDYFDHAGLSNIDQGDISKWEKQCTFQDNEIDLTLDVPLTDGFEYDEFLPMADGILYFLNPNFPEQFALFEDIVQIIQKINRNVPFALVFRDSKRLIQTSTNQLLFSIWEKYSFEAFIADLGSPNYTDYILESICESIITRQAIINLDTAWMQVPLLYSKVNRHINTQDWISAARLVEKIALISQKCKNSDWQIYAEQAAWLYAKGGAVLDASKIIGNFNEVYAERYKKIYVDQLIYQGRVLHNEKNFAQAAQQFETAGNWARFELSDSILIKKSLKNAIYSWISACEIQNAFSLLERFDHNEMIDILEEVTDKIAGVADFLTSQGQDDFAKAQLYLCFQKYQKAGLFDSIKVFANKTVKILKRILERHLRNLDVDSAKLTLDELYNIWETFGIESENIDSYLLRVGTLFIERQDFQKVEVILPKIESGEIKNQLSKARMDEEERIKSDLRQDELEDLTDAVAILKTYVDEEKKQILAYNSQVYQETQDLLEQKQISSGLKYIHQYFQWLTFIGESEFSYDVYERILSFYLTLGSFDKFIEEISHLPEGRRKVYLREKVSIIINSLNNLMVDGETTLILHYSTSIIKLYRNHLLYDESRDFAELLVKFLLEKSKTMAQQGILASISESIGLVSQVENISKMYLDSKQFDLDPIYSPIVIFYIKTADFKEARKYNERINSDSLKETYYSQIEEIVGEKSRSKAMEAQQKQEVQFFVEQLSQLRNLARDQRITSENLLRMRLGLRRRYFQKPIDLILKGEFPDAAQQYFEVAETLIKTKKFELAGISAGIGTILCLLVKNVSLLKNHLDKLNLMAGVSISIFKEIFSVKLIYYILKMIEINNPTLIINSLKLYESLALFPEEKMVLDTLLGKDIDFEALVHSDLSSRMDSGEIKFSTNHQHLIDKIAFDPSQRSKRNSIEQKFWEEAQNYLARQEYEQASLSYLAQVDHLVVRNNEKFAIISIVMAFLALLKAKKPAEVYFEYEKFYYQFDKKYERVAKSELFALLEIILQYWVKKSAQQTIRQILLAFQSKLPLFDWESSLISGFLGDFEGKGSQISSNTDKNVHLGSPDEFDDSTLQTQQIVVLTQEISDMQSNFAELLHKRNSMVNSYYKDIISYLTAESYLEAATEYEKLGKRMARRNDFNAASLMLLLSLLSRLKHKQSVNEITVALDTVLGKLGIVKKILDDHFGVKIAYFVLDVLKSKNENLKTNIRNLLQLLPLLSAEKVLVQLE</sequence>
<name>A0ABY6HW32_9ARCH</name>
<keyword evidence="3" id="KW-1185">Reference proteome</keyword>
<dbReference type="EMBL" id="CP104013">
    <property type="protein sequence ID" value="UYP47553.1"/>
    <property type="molecule type" value="Genomic_DNA"/>
</dbReference>
<evidence type="ECO:0000313" key="3">
    <source>
        <dbReference type="Proteomes" id="UP001208689"/>
    </source>
</evidence>
<dbReference type="Proteomes" id="UP001208689">
    <property type="component" value="Chromosome"/>
</dbReference>
<evidence type="ECO:0008006" key="4">
    <source>
        <dbReference type="Google" id="ProtNLM"/>
    </source>
</evidence>
<keyword evidence="1" id="KW-0175">Coiled coil</keyword>
<feature type="coiled-coil region" evidence="1">
    <location>
        <begin position="1210"/>
        <end position="1237"/>
    </location>
</feature>
<protein>
    <recommendedName>
        <fullName evidence="4">Tetratricopeptide repeat protein</fullName>
    </recommendedName>
</protein>